<dbReference type="EMBL" id="UINC01102117">
    <property type="protein sequence ID" value="SVC63480.1"/>
    <property type="molecule type" value="Genomic_DNA"/>
</dbReference>
<accession>A0A382NS73</accession>
<protein>
    <submittedName>
        <fullName evidence="1">Uncharacterized protein</fullName>
    </submittedName>
</protein>
<reference evidence="1" key="1">
    <citation type="submission" date="2018-05" db="EMBL/GenBank/DDBJ databases">
        <authorList>
            <person name="Lanie J.A."/>
            <person name="Ng W.-L."/>
            <person name="Kazmierczak K.M."/>
            <person name="Andrzejewski T.M."/>
            <person name="Davidsen T.M."/>
            <person name="Wayne K.J."/>
            <person name="Tettelin H."/>
            <person name="Glass J.I."/>
            <person name="Rusch D."/>
            <person name="Podicherti R."/>
            <person name="Tsui H.-C.T."/>
            <person name="Winkler M.E."/>
        </authorList>
    </citation>
    <scope>NUCLEOTIDE SEQUENCE</scope>
</reference>
<evidence type="ECO:0000313" key="1">
    <source>
        <dbReference type="EMBL" id="SVC63480.1"/>
    </source>
</evidence>
<name>A0A382NS73_9ZZZZ</name>
<dbReference type="AlphaFoldDB" id="A0A382NS73"/>
<organism evidence="1">
    <name type="scientific">marine metagenome</name>
    <dbReference type="NCBI Taxonomy" id="408172"/>
    <lineage>
        <taxon>unclassified sequences</taxon>
        <taxon>metagenomes</taxon>
        <taxon>ecological metagenomes</taxon>
    </lineage>
</organism>
<proteinExistence type="predicted"/>
<sequence length="36" mass="4529">MNHTMINVLNHLFCMDEYLRNQVKYFLSHHYNLLFE</sequence>
<gene>
    <name evidence="1" type="ORF">METZ01_LOCUS316334</name>
</gene>